<keyword evidence="2" id="KW-0812">Transmembrane</keyword>
<feature type="transmembrane region" description="Helical" evidence="2">
    <location>
        <begin position="29"/>
        <end position="47"/>
    </location>
</feature>
<keyword evidence="2" id="KW-1133">Transmembrane helix</keyword>
<feature type="region of interest" description="Disordered" evidence="1">
    <location>
        <begin position="61"/>
        <end position="83"/>
    </location>
</feature>
<keyword evidence="2" id="KW-0472">Membrane</keyword>
<dbReference type="EMBL" id="JBHLUB010000023">
    <property type="protein sequence ID" value="MFC0581678.1"/>
    <property type="molecule type" value="Genomic_DNA"/>
</dbReference>
<dbReference type="Pfam" id="PF14012">
    <property type="entry name" value="DUF4229"/>
    <property type="match status" value="1"/>
</dbReference>
<dbReference type="RefSeq" id="WP_377458366.1">
    <property type="nucleotide sequence ID" value="NZ_JBHLUB010000023.1"/>
</dbReference>
<proteinExistence type="predicted"/>
<organism evidence="3 4">
    <name type="scientific">Micrococcoides hystricis</name>
    <dbReference type="NCBI Taxonomy" id="1572761"/>
    <lineage>
        <taxon>Bacteria</taxon>
        <taxon>Bacillati</taxon>
        <taxon>Actinomycetota</taxon>
        <taxon>Actinomycetes</taxon>
        <taxon>Micrococcales</taxon>
        <taxon>Micrococcaceae</taxon>
        <taxon>Micrococcoides</taxon>
    </lineage>
</organism>
<comment type="caution">
    <text evidence="3">The sequence shown here is derived from an EMBL/GenBank/DDBJ whole genome shotgun (WGS) entry which is preliminary data.</text>
</comment>
<reference evidence="3 4" key="1">
    <citation type="submission" date="2024-09" db="EMBL/GenBank/DDBJ databases">
        <authorList>
            <person name="Sun Q."/>
            <person name="Mori K."/>
        </authorList>
    </citation>
    <scope>NUCLEOTIDE SEQUENCE [LARGE SCALE GENOMIC DNA]</scope>
    <source>
        <strain evidence="3 4">NCAIM B.02604</strain>
    </source>
</reference>
<protein>
    <submittedName>
        <fullName evidence="3">DUF4229 domain-containing protein</fullName>
    </submittedName>
</protein>
<feature type="compositionally biased region" description="Acidic residues" evidence="1">
    <location>
        <begin position="74"/>
        <end position="83"/>
    </location>
</feature>
<gene>
    <name evidence="3" type="ORF">ACFFFR_04675</name>
</gene>
<sequence>MPVLKYFLIRFALFAVIFVAAVYLRAGWILATIAAVIGAMAIGYLAFPKQRQAAATYAASKMNRGTSSKSGADEAAEDSLEER</sequence>
<dbReference type="InterPro" id="IPR025323">
    <property type="entry name" value="DUF4229"/>
</dbReference>
<feature type="transmembrane region" description="Helical" evidence="2">
    <location>
        <begin position="7"/>
        <end position="23"/>
    </location>
</feature>
<name>A0ABV6P9C7_9MICC</name>
<evidence type="ECO:0000313" key="4">
    <source>
        <dbReference type="Proteomes" id="UP001589862"/>
    </source>
</evidence>
<evidence type="ECO:0000256" key="1">
    <source>
        <dbReference type="SAM" id="MobiDB-lite"/>
    </source>
</evidence>
<accession>A0ABV6P9C7</accession>
<evidence type="ECO:0000313" key="3">
    <source>
        <dbReference type="EMBL" id="MFC0581678.1"/>
    </source>
</evidence>
<evidence type="ECO:0000256" key="2">
    <source>
        <dbReference type="SAM" id="Phobius"/>
    </source>
</evidence>
<keyword evidence="4" id="KW-1185">Reference proteome</keyword>
<dbReference type="Proteomes" id="UP001589862">
    <property type="component" value="Unassembled WGS sequence"/>
</dbReference>